<keyword evidence="2" id="KW-1133">Transmembrane helix</keyword>
<proteinExistence type="predicted"/>
<feature type="transmembrane region" description="Helical" evidence="2">
    <location>
        <begin position="199"/>
        <end position="223"/>
    </location>
</feature>
<dbReference type="AlphaFoldDB" id="B8HGE7"/>
<dbReference type="eggNOG" id="ENOG5033U90">
    <property type="taxonomic scope" value="Bacteria"/>
</dbReference>
<feature type="region of interest" description="Disordered" evidence="1">
    <location>
        <begin position="1"/>
        <end position="24"/>
    </location>
</feature>
<dbReference type="Proteomes" id="UP000002505">
    <property type="component" value="Chromosome"/>
</dbReference>
<accession>B8HGE7</accession>
<feature type="transmembrane region" description="Helical" evidence="2">
    <location>
        <begin position="100"/>
        <end position="121"/>
    </location>
</feature>
<evidence type="ECO:0000256" key="1">
    <source>
        <dbReference type="SAM" id="MobiDB-lite"/>
    </source>
</evidence>
<organism evidence="3 4">
    <name type="scientific">Pseudarthrobacter chlorophenolicus (strain ATCC 700700 / DSM 12829 / CIP 107037 / JCM 12360 / KCTC 9906 / NCIMB 13794 / A6)</name>
    <name type="common">Arthrobacter chlorophenolicus</name>
    <dbReference type="NCBI Taxonomy" id="452863"/>
    <lineage>
        <taxon>Bacteria</taxon>
        <taxon>Bacillati</taxon>
        <taxon>Actinomycetota</taxon>
        <taxon>Actinomycetes</taxon>
        <taxon>Micrococcales</taxon>
        <taxon>Micrococcaceae</taxon>
        <taxon>Pseudarthrobacter</taxon>
    </lineage>
</organism>
<gene>
    <name evidence="3" type="ordered locus">Achl_1521</name>
</gene>
<reference evidence="3" key="1">
    <citation type="submission" date="2009-01" db="EMBL/GenBank/DDBJ databases">
        <title>Complete sequence of chromosome of Arthrobacter chlorophenolicus A6.</title>
        <authorList>
            <consortium name="US DOE Joint Genome Institute"/>
            <person name="Lucas S."/>
            <person name="Copeland A."/>
            <person name="Lapidus A."/>
            <person name="Glavina del Rio T."/>
            <person name="Tice H."/>
            <person name="Bruce D."/>
            <person name="Goodwin L."/>
            <person name="Pitluck S."/>
            <person name="Goltsman E."/>
            <person name="Clum A."/>
            <person name="Larimer F."/>
            <person name="Land M."/>
            <person name="Hauser L."/>
            <person name="Kyrpides N."/>
            <person name="Mikhailova N."/>
            <person name="Jansson J."/>
            <person name="Richardson P."/>
        </authorList>
    </citation>
    <scope>NUCLEOTIDE SEQUENCE [LARGE SCALE GENOMIC DNA]</scope>
    <source>
        <strain evidence="3">A6</strain>
    </source>
</reference>
<evidence type="ECO:0000313" key="3">
    <source>
        <dbReference type="EMBL" id="ACL39509.1"/>
    </source>
</evidence>
<evidence type="ECO:0000313" key="4">
    <source>
        <dbReference type="Proteomes" id="UP000002505"/>
    </source>
</evidence>
<evidence type="ECO:0000256" key="2">
    <source>
        <dbReference type="SAM" id="Phobius"/>
    </source>
</evidence>
<sequence>MSTAGEELPAPKPKSTATGQTGWHPPAWLVRNPLHAGWIWTGSWAALIVADEFLDFAGWAWYAFVGMAALPTLGCTVALLHATPRRYLRPAKESVLSHFFVRFLALTAAFLVWGISVVASASVSTTVQALAGDSERAVTSLGLNLLVAAVPLVVSVLWMALIVRCAWFLRRLRGWHQVPSRDSRLPKKFLRSSPDLRRVVVGLAHPGLLLVAGLGTSILALLLGAGELTIDLD</sequence>
<name>B8HGE7_PSECP</name>
<feature type="transmembrane region" description="Helical" evidence="2">
    <location>
        <begin position="141"/>
        <end position="163"/>
    </location>
</feature>
<protein>
    <submittedName>
        <fullName evidence="3">Uncharacterized protein</fullName>
    </submittedName>
</protein>
<feature type="transmembrane region" description="Helical" evidence="2">
    <location>
        <begin position="59"/>
        <end position="80"/>
    </location>
</feature>
<dbReference type="RefSeq" id="WP_015936730.1">
    <property type="nucleotide sequence ID" value="NC_011886.1"/>
</dbReference>
<keyword evidence="2" id="KW-0472">Membrane</keyword>
<keyword evidence="4" id="KW-1185">Reference proteome</keyword>
<dbReference type="EMBL" id="CP001341">
    <property type="protein sequence ID" value="ACL39509.1"/>
    <property type="molecule type" value="Genomic_DNA"/>
</dbReference>
<dbReference type="KEGG" id="ach:Achl_1521"/>
<keyword evidence="2" id="KW-0812">Transmembrane</keyword>
<dbReference type="HOGENOM" id="CLU_1101117_0_0_11"/>